<accession>A0A6A5C977</accession>
<feature type="compositionally biased region" description="Low complexity" evidence="1">
    <location>
        <begin position="61"/>
        <end position="74"/>
    </location>
</feature>
<evidence type="ECO:0000256" key="1">
    <source>
        <dbReference type="SAM" id="MobiDB-lite"/>
    </source>
</evidence>
<dbReference type="Proteomes" id="UP000444721">
    <property type="component" value="Unassembled WGS sequence"/>
</dbReference>
<dbReference type="RefSeq" id="XP_044567003.1">
    <property type="nucleotide sequence ID" value="XM_044701605.1"/>
</dbReference>
<dbReference type="VEuPathDB" id="AmoebaDB:NfTy_020670"/>
<dbReference type="EMBL" id="VFQX01000009">
    <property type="protein sequence ID" value="KAF0982290.1"/>
    <property type="molecule type" value="Genomic_DNA"/>
</dbReference>
<feature type="compositionally biased region" description="Low complexity" evidence="1">
    <location>
        <begin position="198"/>
        <end position="207"/>
    </location>
</feature>
<reference evidence="2 3" key="1">
    <citation type="journal article" date="2019" name="Sci. Rep.">
        <title>Nanopore sequencing improves the draft genome of the human pathogenic amoeba Naegleria fowleri.</title>
        <authorList>
            <person name="Liechti N."/>
            <person name="Schurch N."/>
            <person name="Bruggmann R."/>
            <person name="Wittwer M."/>
        </authorList>
    </citation>
    <scope>NUCLEOTIDE SEQUENCE [LARGE SCALE GENOMIC DNA]</scope>
    <source>
        <strain evidence="2 3">ATCC 30894</strain>
    </source>
</reference>
<keyword evidence="3" id="KW-1185">Reference proteome</keyword>
<feature type="compositionally biased region" description="Basic residues" evidence="1">
    <location>
        <begin position="75"/>
        <end position="88"/>
    </location>
</feature>
<feature type="compositionally biased region" description="Low complexity" evidence="1">
    <location>
        <begin position="156"/>
        <end position="168"/>
    </location>
</feature>
<comment type="caution">
    <text evidence="2">The sequence shown here is derived from an EMBL/GenBank/DDBJ whole genome shotgun (WGS) entry which is preliminary data.</text>
</comment>
<sequence>MKLSNLFACFLAAPSPNTLTAKKHPAIAIKPVTSKTDPFQQQQHQHGSDDSSMIPNVDGGSTTNSRSSSSSQNFKKTRSWRFSFRRRISTSPSSDDAPKCQYGSCEHHGDHHHIDVAATDSNFQQQQQHPLQMISSKSTKSLPTVSNKSRSRAKSKSTGSLMSTTNITNTVTATTTNTTNMPYKPNVVIVPALLQQPQQISHHLSQQHSKKRPPKQSFKSTGSISHKSAKLNLTLSTIPPLAVQPANRRRPPGQSQFTFEEHTSQHFSKRHVNETFMDWIQTTPYFAKIEENLKKK</sequence>
<gene>
    <name evidence="2" type="ORF">FDP41_011220</name>
</gene>
<feature type="compositionally biased region" description="Polar residues" evidence="1">
    <location>
        <begin position="123"/>
        <end position="145"/>
    </location>
</feature>
<protein>
    <submittedName>
        <fullName evidence="2">Uncharacterized protein</fullName>
    </submittedName>
</protein>
<evidence type="ECO:0000313" key="2">
    <source>
        <dbReference type="EMBL" id="KAF0982290.1"/>
    </source>
</evidence>
<feature type="region of interest" description="Disordered" evidence="1">
    <location>
        <begin position="198"/>
        <end position="266"/>
    </location>
</feature>
<feature type="region of interest" description="Disordered" evidence="1">
    <location>
        <begin position="123"/>
        <end position="168"/>
    </location>
</feature>
<dbReference type="OrthoDB" id="10495194at2759"/>
<feature type="compositionally biased region" description="Polar residues" evidence="1">
    <location>
        <begin position="217"/>
        <end position="237"/>
    </location>
</feature>
<dbReference type="VEuPathDB" id="AmoebaDB:FDP41_011220"/>
<feature type="region of interest" description="Disordered" evidence="1">
    <location>
        <begin position="35"/>
        <end position="106"/>
    </location>
</feature>
<organism evidence="2 3">
    <name type="scientific">Naegleria fowleri</name>
    <name type="common">Brain eating amoeba</name>
    <dbReference type="NCBI Taxonomy" id="5763"/>
    <lineage>
        <taxon>Eukaryota</taxon>
        <taxon>Discoba</taxon>
        <taxon>Heterolobosea</taxon>
        <taxon>Tetramitia</taxon>
        <taxon>Eutetramitia</taxon>
        <taxon>Vahlkampfiidae</taxon>
        <taxon>Naegleria</taxon>
    </lineage>
</organism>
<dbReference type="AlphaFoldDB" id="A0A6A5C977"/>
<dbReference type="OMA" id="NETFMDW"/>
<dbReference type="VEuPathDB" id="AmoebaDB:NF0085720"/>
<proteinExistence type="predicted"/>
<name>A0A6A5C977_NAEFO</name>
<dbReference type="GeneID" id="68118435"/>
<evidence type="ECO:0000313" key="3">
    <source>
        <dbReference type="Proteomes" id="UP000444721"/>
    </source>
</evidence>